<reference evidence="1" key="1">
    <citation type="journal article" date="2025" name="Int. J. Syst. Evol. Microbiol.">
        <title>Inconstantimicrobium mannanitabidum sp. nov., a novel member of the family Clostridiaceae isolated from anoxic soil under the treatment of reductive soil disinfestation.</title>
        <authorList>
            <person name="Ueki A."/>
            <person name="Tonouchi A."/>
            <person name="Honma S."/>
            <person name="Kaku N."/>
            <person name="Ueki K."/>
        </authorList>
    </citation>
    <scope>NUCLEOTIDE SEQUENCE</scope>
    <source>
        <strain evidence="1">TW13</strain>
    </source>
</reference>
<sequence>MRLTPMEISNKEFKRGLRGYSSDEVDEFLEKIVEDYEATFKENTILKEKLTALNEKVEHYSKIENTIQNTLLLAQNTAEQARSSAQKESELIIRNANDTAQKILDKAHSDVLQINDEYDKVKQEFAKFRAKYRNFMNTQLETFSDLERDFAKNFSISESKDKFIEEKSIEIDEVAVDKIKHFDEEEIEEEGIDEIKSFFAKK</sequence>
<keyword evidence="2" id="KW-1185">Reference proteome</keyword>
<comment type="caution">
    <text evidence="1">The sequence shown here is derived from an EMBL/GenBank/DDBJ whole genome shotgun (WGS) entry which is preliminary data.</text>
</comment>
<dbReference type="EMBL" id="BROD01000001">
    <property type="protein sequence ID" value="GKX66128.1"/>
    <property type="molecule type" value="Genomic_DNA"/>
</dbReference>
<keyword evidence="1" id="KW-0131">Cell cycle</keyword>
<accession>A0ACB5RAB6</accession>
<proteinExistence type="predicted"/>
<evidence type="ECO:0000313" key="2">
    <source>
        <dbReference type="Proteomes" id="UP001058074"/>
    </source>
</evidence>
<protein>
    <submittedName>
        <fullName evidence="1">Cell division protein DivIVA</fullName>
    </submittedName>
</protein>
<gene>
    <name evidence="1" type="ORF">rsdtw13_13860</name>
</gene>
<keyword evidence="1" id="KW-0132">Cell division</keyword>
<organism evidence="1 2">
    <name type="scientific">Inconstantimicrobium mannanitabidum</name>
    <dbReference type="NCBI Taxonomy" id="1604901"/>
    <lineage>
        <taxon>Bacteria</taxon>
        <taxon>Bacillati</taxon>
        <taxon>Bacillota</taxon>
        <taxon>Clostridia</taxon>
        <taxon>Eubacteriales</taxon>
        <taxon>Clostridiaceae</taxon>
        <taxon>Inconstantimicrobium</taxon>
    </lineage>
</organism>
<evidence type="ECO:0000313" key="1">
    <source>
        <dbReference type="EMBL" id="GKX66128.1"/>
    </source>
</evidence>
<dbReference type="Proteomes" id="UP001058074">
    <property type="component" value="Unassembled WGS sequence"/>
</dbReference>
<name>A0ACB5RAB6_9CLOT</name>